<evidence type="ECO:0000256" key="1">
    <source>
        <dbReference type="ARBA" id="ARBA00001946"/>
    </source>
</evidence>
<keyword evidence="5" id="KW-0460">Magnesium</keyword>
<dbReference type="PROSITE" id="PS00723">
    <property type="entry name" value="POLYPRENYL_SYNTHASE_1"/>
    <property type="match status" value="1"/>
</dbReference>
<dbReference type="PANTHER" id="PTHR12001">
    <property type="entry name" value="GERANYLGERANYL PYROPHOSPHATE SYNTHASE"/>
    <property type="match status" value="1"/>
</dbReference>
<evidence type="ECO:0000256" key="4">
    <source>
        <dbReference type="ARBA" id="ARBA00022723"/>
    </source>
</evidence>
<dbReference type="GO" id="GO:0046872">
    <property type="term" value="F:metal ion binding"/>
    <property type="evidence" value="ECO:0007669"/>
    <property type="project" value="UniProtKB-KW"/>
</dbReference>
<protein>
    <submittedName>
        <fullName evidence="6">Unannotated protein</fullName>
    </submittedName>
</protein>
<dbReference type="InterPro" id="IPR000092">
    <property type="entry name" value="Polyprenyl_synt"/>
</dbReference>
<dbReference type="Gene3D" id="1.10.600.10">
    <property type="entry name" value="Farnesyl Diphosphate Synthase"/>
    <property type="match status" value="1"/>
</dbReference>
<evidence type="ECO:0000256" key="3">
    <source>
        <dbReference type="ARBA" id="ARBA00022679"/>
    </source>
</evidence>
<dbReference type="InterPro" id="IPR033749">
    <property type="entry name" value="Polyprenyl_synt_CS"/>
</dbReference>
<dbReference type="SFLD" id="SFLDS00005">
    <property type="entry name" value="Isoprenoid_Synthase_Type_I"/>
    <property type="match status" value="1"/>
</dbReference>
<dbReference type="SUPFAM" id="SSF48576">
    <property type="entry name" value="Terpenoid synthases"/>
    <property type="match status" value="1"/>
</dbReference>
<comment type="similarity">
    <text evidence="2">Belongs to the FPP/GGPP synthase family.</text>
</comment>
<dbReference type="CDD" id="cd00685">
    <property type="entry name" value="Trans_IPPS_HT"/>
    <property type="match status" value="1"/>
</dbReference>
<dbReference type="PROSITE" id="PS00444">
    <property type="entry name" value="POLYPRENYL_SYNTHASE_2"/>
    <property type="match status" value="1"/>
</dbReference>
<dbReference type="AlphaFoldDB" id="A0A6J6IIZ6"/>
<keyword evidence="3" id="KW-0808">Transferase</keyword>
<dbReference type="InterPro" id="IPR008949">
    <property type="entry name" value="Isoprenoid_synthase_dom_sf"/>
</dbReference>
<sequence length="371" mass="40206">MNESGTLLQLIQENLDDFCDSRRQDFSSISPDLVPVIDYTQSLLAGGKRFRALFCYWSWVGALSTAPVRQSESERQASAAAMVGVSAALEMFHAAALVHDDLLDQSDTRRGAPAVHKRFEQLHAASGWAGSAERFGVAGSVLVGDLMLGWSSEIFGNALLAAPNTSIETSCRNEFSKMRVEVMAGQYLDVLEENSASTRSVDEAFGRANRVMLYKTAKYSIEAPLLIGAAFAGAEPGLLRGLSAFGIPLGMAFQLRDDILGVFGDPAVTGKPAGDDLREGKRTVLVALTLQGLSPSIGRIFEELLTSRELEPEQIAFMQQTITESGALAKTERMMEELADESLNALEVLDIDPRAKENLKTLALKVINREA</sequence>
<dbReference type="GO" id="GO:0008299">
    <property type="term" value="P:isoprenoid biosynthetic process"/>
    <property type="evidence" value="ECO:0007669"/>
    <property type="project" value="InterPro"/>
</dbReference>
<reference evidence="6" key="1">
    <citation type="submission" date="2020-05" db="EMBL/GenBank/DDBJ databases">
        <authorList>
            <person name="Chiriac C."/>
            <person name="Salcher M."/>
            <person name="Ghai R."/>
            <person name="Kavagutti S V."/>
        </authorList>
    </citation>
    <scope>NUCLEOTIDE SEQUENCE</scope>
</reference>
<dbReference type="SFLD" id="SFLDG01017">
    <property type="entry name" value="Polyprenyl_Transferase_Like"/>
    <property type="match status" value="1"/>
</dbReference>
<dbReference type="EMBL" id="CAEZVN010000004">
    <property type="protein sequence ID" value="CAB4624398.1"/>
    <property type="molecule type" value="Genomic_DNA"/>
</dbReference>
<organism evidence="6">
    <name type="scientific">freshwater metagenome</name>
    <dbReference type="NCBI Taxonomy" id="449393"/>
    <lineage>
        <taxon>unclassified sequences</taxon>
        <taxon>metagenomes</taxon>
        <taxon>ecological metagenomes</taxon>
    </lineage>
</organism>
<evidence type="ECO:0000256" key="2">
    <source>
        <dbReference type="ARBA" id="ARBA00006706"/>
    </source>
</evidence>
<gene>
    <name evidence="6" type="ORF">UFOPK2001_00102</name>
</gene>
<evidence type="ECO:0000313" key="6">
    <source>
        <dbReference type="EMBL" id="CAB4624398.1"/>
    </source>
</evidence>
<accession>A0A6J6IIZ6</accession>
<dbReference type="GO" id="GO:0004659">
    <property type="term" value="F:prenyltransferase activity"/>
    <property type="evidence" value="ECO:0007669"/>
    <property type="project" value="InterPro"/>
</dbReference>
<name>A0A6J6IIZ6_9ZZZZ</name>
<proteinExistence type="inferred from homology"/>
<comment type="cofactor">
    <cofactor evidence="1">
        <name>Mg(2+)</name>
        <dbReference type="ChEBI" id="CHEBI:18420"/>
    </cofactor>
</comment>
<keyword evidence="4" id="KW-0479">Metal-binding</keyword>
<dbReference type="Pfam" id="PF00348">
    <property type="entry name" value="polyprenyl_synt"/>
    <property type="match status" value="1"/>
</dbReference>
<evidence type="ECO:0000256" key="5">
    <source>
        <dbReference type="ARBA" id="ARBA00022842"/>
    </source>
</evidence>
<dbReference type="PANTHER" id="PTHR12001:SF85">
    <property type="entry name" value="SHORT CHAIN ISOPRENYL DIPHOSPHATE SYNTHASE"/>
    <property type="match status" value="1"/>
</dbReference>